<accession>A0ABV4XH65</accession>
<dbReference type="SUPFAM" id="SSF48317">
    <property type="entry name" value="Acid phosphatase/Vanadium-dependent haloperoxidase"/>
    <property type="match status" value="1"/>
</dbReference>
<protein>
    <submittedName>
        <fullName evidence="1">Vanadium-dependent haloperoxidase</fullName>
        <ecNumber evidence="1">1.11.1.-</ecNumber>
    </submittedName>
</protein>
<dbReference type="PANTHER" id="PTHR34599:SF1">
    <property type="entry name" value="PHOSPHATIDIC ACID PHOSPHATASE TYPE 2_HALOPEROXIDASE DOMAIN-CONTAINING PROTEIN"/>
    <property type="match status" value="1"/>
</dbReference>
<keyword evidence="2" id="KW-1185">Reference proteome</keyword>
<dbReference type="GO" id="GO:0004601">
    <property type="term" value="F:peroxidase activity"/>
    <property type="evidence" value="ECO:0007669"/>
    <property type="project" value="UniProtKB-KW"/>
</dbReference>
<comment type="caution">
    <text evidence="1">The sequence shown here is derived from an EMBL/GenBank/DDBJ whole genome shotgun (WGS) entry which is preliminary data.</text>
</comment>
<dbReference type="PANTHER" id="PTHR34599">
    <property type="entry name" value="PEROXIDASE-RELATED"/>
    <property type="match status" value="1"/>
</dbReference>
<evidence type="ECO:0000313" key="1">
    <source>
        <dbReference type="EMBL" id="MFB2882150.1"/>
    </source>
</evidence>
<reference evidence="1 2" key="1">
    <citation type="submission" date="2024-09" db="EMBL/GenBank/DDBJ databases">
        <title>Floridaenema gen nov. (Aerosakkonemataceae, Aerosakkonematales ord. nov., Cyanobacteria) from benthic tropical and subtropical fresh waters, with the description of four new species.</title>
        <authorList>
            <person name="Moretto J.A."/>
            <person name="Berthold D.E."/>
            <person name="Lefler F.W."/>
            <person name="Huang I.-S."/>
            <person name="Laughinghouse H. IV."/>
        </authorList>
    </citation>
    <scope>NUCLEOTIDE SEQUENCE [LARGE SCALE GENOMIC DNA]</scope>
    <source>
        <strain evidence="1 2">BLCC-F46</strain>
    </source>
</reference>
<evidence type="ECO:0000313" key="2">
    <source>
        <dbReference type="Proteomes" id="UP001576774"/>
    </source>
</evidence>
<dbReference type="InterPro" id="IPR036938">
    <property type="entry name" value="PAP2/HPO_sf"/>
</dbReference>
<keyword evidence="1" id="KW-0560">Oxidoreductase</keyword>
<dbReference type="RefSeq" id="WP_413275109.1">
    <property type="nucleotide sequence ID" value="NZ_JBHFNQ010000258.1"/>
</dbReference>
<dbReference type="EC" id="1.11.1.-" evidence="1"/>
<dbReference type="Gene3D" id="1.10.606.10">
    <property type="entry name" value="Vanadium-containing Chloroperoxidase, domain 2"/>
    <property type="match status" value="1"/>
</dbReference>
<gene>
    <name evidence="1" type="ORF">ACE1CC_35325</name>
</gene>
<dbReference type="Proteomes" id="UP001576774">
    <property type="component" value="Unassembled WGS sequence"/>
</dbReference>
<proteinExistence type="predicted"/>
<dbReference type="EMBL" id="JBHFNQ010000258">
    <property type="protein sequence ID" value="MFB2882150.1"/>
    <property type="molecule type" value="Genomic_DNA"/>
</dbReference>
<dbReference type="InterPro" id="IPR052559">
    <property type="entry name" value="V-haloperoxidase"/>
</dbReference>
<dbReference type="InterPro" id="IPR016119">
    <property type="entry name" value="Br/Cl_peroxidase_C"/>
</dbReference>
<sequence length="568" mass="63357">MENAYTRRAKARKIRQDAAEEAFLRSHPKQINNGEESTYRSSDNQLNYIANFTKGLPRNTDRPELGEVGEVDPKAYRMLLKALASGNPDDFEKIPLGGTRKFTNPQAGLAFDLEGPDCHAVTIPPAPRIDSAENSAEMGELYWMALLRDVHCKYFDSNDACGDNDEIKQKVSLAAESMTKEFSDFRGPKDQNGKVTSATLFRGFAPGDLVGPYISQFLLKGNSDKALNLTEKDGYIRFGTQKIDQRQKTAVAGKDYMTDEDCWRKVQSGVDTSGQDEFEKKPLFIRNLRDLATYVHFDALYQAYLNACLYLLSEMKEKKMTGIVPLEMRGIGGKKFEFPVDRGNPYVDSVNQIGFSTFGGPHILSLVTEVATRALKAVWYQKWFVHRRLRPEEFGGRVHFHLKSDRKLYPMIDREILDSLQTGLLSKYFPNNGTYLLPMAFPEGSPTHPAYGAGHATVAGACVTILKAWFDESFPIENPLIASDDGTCLVDYNGADKGKLTVGGELNKLAANISIGRNAAGVHWRTDYTESVKLGEAIAIGLLQEQKTSYNENFNFSLTKFDGTTISI</sequence>
<organism evidence="1 2">
    <name type="scientific">Floridaenema aerugineum BLCC-F46</name>
    <dbReference type="NCBI Taxonomy" id="3153654"/>
    <lineage>
        <taxon>Bacteria</taxon>
        <taxon>Bacillati</taxon>
        <taxon>Cyanobacteriota</taxon>
        <taxon>Cyanophyceae</taxon>
        <taxon>Oscillatoriophycideae</taxon>
        <taxon>Aerosakkonematales</taxon>
        <taxon>Aerosakkonemataceae</taxon>
        <taxon>Floridanema</taxon>
        <taxon>Floridanema aerugineum</taxon>
    </lineage>
</organism>
<name>A0ABV4XH65_9CYAN</name>
<dbReference type="CDD" id="cd03398">
    <property type="entry name" value="PAP2_haloperoxidase"/>
    <property type="match status" value="1"/>
</dbReference>
<keyword evidence="1" id="KW-0575">Peroxidase</keyword>